<gene>
    <name evidence="4" type="ORF">OSTQU699_LOCUS10698</name>
</gene>
<dbReference type="AlphaFoldDB" id="A0A8S1JGC2"/>
<evidence type="ECO:0008006" key="6">
    <source>
        <dbReference type="Google" id="ProtNLM"/>
    </source>
</evidence>
<protein>
    <recommendedName>
        <fullName evidence="6">DUF1092 family protein</fullName>
    </recommendedName>
</protein>
<feature type="domain" description="RNA-binding protein Tab2-like N-terminal" evidence="2">
    <location>
        <begin position="94"/>
        <end position="196"/>
    </location>
</feature>
<evidence type="ECO:0000259" key="2">
    <source>
        <dbReference type="Pfam" id="PF06485"/>
    </source>
</evidence>
<feature type="domain" description="RNA-binding protein Tab2/Atab2 C-terminal" evidence="3">
    <location>
        <begin position="215"/>
        <end position="369"/>
    </location>
</feature>
<name>A0A8S1JGC2_9CHLO</name>
<keyword evidence="5" id="KW-1185">Reference proteome</keyword>
<dbReference type="PANTHER" id="PTHR34556:SF2">
    <property type="entry name" value="PROTEIN TAB2 HOMOLOG, CHLOROPLASTIC"/>
    <property type="match status" value="1"/>
</dbReference>
<evidence type="ECO:0000313" key="4">
    <source>
        <dbReference type="EMBL" id="CAD7705343.1"/>
    </source>
</evidence>
<feature type="compositionally biased region" description="Polar residues" evidence="1">
    <location>
        <begin position="43"/>
        <end position="54"/>
    </location>
</feature>
<evidence type="ECO:0000256" key="1">
    <source>
        <dbReference type="SAM" id="MobiDB-lite"/>
    </source>
</evidence>
<organism evidence="4 5">
    <name type="scientific">Ostreobium quekettii</name>
    <dbReference type="NCBI Taxonomy" id="121088"/>
    <lineage>
        <taxon>Eukaryota</taxon>
        <taxon>Viridiplantae</taxon>
        <taxon>Chlorophyta</taxon>
        <taxon>core chlorophytes</taxon>
        <taxon>Ulvophyceae</taxon>
        <taxon>TCBD clade</taxon>
        <taxon>Bryopsidales</taxon>
        <taxon>Ostreobineae</taxon>
        <taxon>Ostreobiaceae</taxon>
        <taxon>Ostreobium</taxon>
    </lineage>
</organism>
<sequence length="376" mass="41342">MASAGASRAHSACSCPQAGRLHLPRALSWQRPEKPPPRCLQSKALNPSATLSSDTARDGRRHGRCGSALQEGSVAEAAEDGPGAPPAVSTSSEWEVDFCSRPLLDERGKKVWELLVCSADRSFQHSEYFPNNKINSGELRKAFERILSREGSVVPLKARYFRGQMKTIISRALGDMGIDAVPSRRCFAVMGWLQERQETVYKNDPRYSEKAQTLFTFDLAAPEALPDAYHAEAWNFVQLPLGTLLGEMKEVEEKNYFGATLSLNDVGLAGLPKETMIPGVSLYSQRAEPLAAWMNGLEIATVCADTDRACLILDTGVNERYVYAAYARSEGTTAEALAWEQAKEEARGLHFLAVQSDPDAEVCSGLWLLLQRDMPN</sequence>
<dbReference type="Pfam" id="PF06485">
    <property type="entry name" value="Tab2-like_N"/>
    <property type="match status" value="1"/>
</dbReference>
<comment type="caution">
    <text evidence="4">The sequence shown here is derived from an EMBL/GenBank/DDBJ whole genome shotgun (WGS) entry which is preliminary data.</text>
</comment>
<dbReference type="InterPro" id="IPR046761">
    <property type="entry name" value="Tab2-like_C"/>
</dbReference>
<evidence type="ECO:0000259" key="3">
    <source>
        <dbReference type="Pfam" id="PF20429"/>
    </source>
</evidence>
<dbReference type="InterPro" id="IPR046760">
    <property type="entry name" value="Tab2-like_N"/>
</dbReference>
<proteinExistence type="predicted"/>
<evidence type="ECO:0000313" key="5">
    <source>
        <dbReference type="Proteomes" id="UP000708148"/>
    </source>
</evidence>
<dbReference type="Pfam" id="PF20429">
    <property type="entry name" value="Tab2-like_C"/>
    <property type="match status" value="1"/>
</dbReference>
<reference evidence="4" key="1">
    <citation type="submission" date="2020-12" db="EMBL/GenBank/DDBJ databases">
        <authorList>
            <person name="Iha C."/>
        </authorList>
    </citation>
    <scope>NUCLEOTIDE SEQUENCE</scope>
</reference>
<dbReference type="EMBL" id="CAJHUC010003099">
    <property type="protein sequence ID" value="CAD7705343.1"/>
    <property type="molecule type" value="Genomic_DNA"/>
</dbReference>
<accession>A0A8S1JGC2</accession>
<dbReference type="GO" id="GO:0003723">
    <property type="term" value="F:RNA binding"/>
    <property type="evidence" value="ECO:0007669"/>
    <property type="project" value="InterPro"/>
</dbReference>
<dbReference type="PANTHER" id="PTHR34556">
    <property type="match status" value="1"/>
</dbReference>
<dbReference type="InterPro" id="IPR009472">
    <property type="entry name" value="Tab2-like"/>
</dbReference>
<feature type="region of interest" description="Disordered" evidence="1">
    <location>
        <begin position="26"/>
        <end position="66"/>
    </location>
</feature>
<dbReference type="Proteomes" id="UP000708148">
    <property type="component" value="Unassembled WGS sequence"/>
</dbReference>
<dbReference type="OrthoDB" id="3833at2759"/>